<organism evidence="2 3">
    <name type="scientific">Podospora didyma</name>
    <dbReference type="NCBI Taxonomy" id="330526"/>
    <lineage>
        <taxon>Eukaryota</taxon>
        <taxon>Fungi</taxon>
        <taxon>Dikarya</taxon>
        <taxon>Ascomycota</taxon>
        <taxon>Pezizomycotina</taxon>
        <taxon>Sordariomycetes</taxon>
        <taxon>Sordariomycetidae</taxon>
        <taxon>Sordariales</taxon>
        <taxon>Podosporaceae</taxon>
        <taxon>Podospora</taxon>
    </lineage>
</organism>
<protein>
    <submittedName>
        <fullName evidence="2">Uncharacterized protein</fullName>
    </submittedName>
</protein>
<sequence length="616" mass="68071">MALLLAPYNESMRIGMGFNSYTQQVCVNDVVRKKSGVRASEADLRPVDPTKGLPAPVSQGGILTQPNGTIVKRRVEDGQADVSQVVSWDAGIVDNVSDVNKSLNISGNLAIRVASIGGGGSAQAHYVDSNKFLNADAKYSIVVKVTNQKLEAEDVTEFMPIPNIPAAKFTDVYGDSFISGFIEGGVLSALIMKTMHTSDEQSKIGGQLNVDLSFTGISVLGEAKADVDNAKKEQNTSTQISVSWQGGGDIKGDQFTEWNLQSLTRVAMEFADRVAICPQRTYAILTKYSSLRSFHEQTVKGSPLDYEIAGIYTSALLDSYMEYKAMWADLSQMIKDIERGTVKLRNRKVAEDKLLQYKNSTQKDYEQRMAKFNEAKNALAKTAALARGEIVLEEPLPANDVKLYDVDTFGLDKAWRDCRFEMIKIVREVNQVTEDPKVATDPNRNFRYLSPSIFRMLLPEPLPSPEEIAKMKADLAAKIQELATKQAEVDAAKVEPARLAQELGALREERQRLSQRVQAFENSLGNPPDEAEITFYSVMWGGVELLPNPGKSSDSQIEKKLTYVAGYRAPFKWEVEFFMTDPRPGQPKDGSIVYKRRGEPLRVIVGAEGTTGSFVN</sequence>
<dbReference type="Proteomes" id="UP001285441">
    <property type="component" value="Unassembled WGS sequence"/>
</dbReference>
<reference evidence="2" key="2">
    <citation type="submission" date="2023-06" db="EMBL/GenBank/DDBJ databases">
        <authorList>
            <consortium name="Lawrence Berkeley National Laboratory"/>
            <person name="Haridas S."/>
            <person name="Hensen N."/>
            <person name="Bonometti L."/>
            <person name="Westerberg I."/>
            <person name="Brannstrom I.O."/>
            <person name="Guillou S."/>
            <person name="Cros-Aarteil S."/>
            <person name="Calhoun S."/>
            <person name="Kuo A."/>
            <person name="Mondo S."/>
            <person name="Pangilinan J."/>
            <person name="Riley R."/>
            <person name="LaButti K."/>
            <person name="Andreopoulos B."/>
            <person name="Lipzen A."/>
            <person name="Chen C."/>
            <person name="Yanf M."/>
            <person name="Daum C."/>
            <person name="Ng V."/>
            <person name="Clum A."/>
            <person name="Steindorff A."/>
            <person name="Ohm R."/>
            <person name="Martin F."/>
            <person name="Silar P."/>
            <person name="Natvig D."/>
            <person name="Lalanne C."/>
            <person name="Gautier V."/>
            <person name="Ament-velasquez S.L."/>
            <person name="Kruys A."/>
            <person name="Hutchinson M.I."/>
            <person name="Powell A.J."/>
            <person name="Barry K."/>
            <person name="Miller A.N."/>
            <person name="Grigoriev I.V."/>
            <person name="Debuchy R."/>
            <person name="Gladieux P."/>
            <person name="Thoren M.H."/>
            <person name="Johannesson H."/>
        </authorList>
    </citation>
    <scope>NUCLEOTIDE SEQUENCE</scope>
    <source>
        <strain evidence="2">CBS 232.78</strain>
    </source>
</reference>
<proteinExistence type="predicted"/>
<keyword evidence="1" id="KW-0175">Coiled coil</keyword>
<comment type="caution">
    <text evidence="2">The sequence shown here is derived from an EMBL/GenBank/DDBJ whole genome shotgun (WGS) entry which is preliminary data.</text>
</comment>
<name>A0AAE0P8A9_9PEZI</name>
<dbReference type="EMBL" id="JAULSW010000001">
    <property type="protein sequence ID" value="KAK3395072.1"/>
    <property type="molecule type" value="Genomic_DNA"/>
</dbReference>
<evidence type="ECO:0000256" key="1">
    <source>
        <dbReference type="SAM" id="Coils"/>
    </source>
</evidence>
<reference evidence="2" key="1">
    <citation type="journal article" date="2023" name="Mol. Phylogenet. Evol.">
        <title>Genome-scale phylogeny and comparative genomics of the fungal order Sordariales.</title>
        <authorList>
            <person name="Hensen N."/>
            <person name="Bonometti L."/>
            <person name="Westerberg I."/>
            <person name="Brannstrom I.O."/>
            <person name="Guillou S."/>
            <person name="Cros-Aarteil S."/>
            <person name="Calhoun S."/>
            <person name="Haridas S."/>
            <person name="Kuo A."/>
            <person name="Mondo S."/>
            <person name="Pangilinan J."/>
            <person name="Riley R."/>
            <person name="LaButti K."/>
            <person name="Andreopoulos B."/>
            <person name="Lipzen A."/>
            <person name="Chen C."/>
            <person name="Yan M."/>
            <person name="Daum C."/>
            <person name="Ng V."/>
            <person name="Clum A."/>
            <person name="Steindorff A."/>
            <person name="Ohm R.A."/>
            <person name="Martin F."/>
            <person name="Silar P."/>
            <person name="Natvig D.O."/>
            <person name="Lalanne C."/>
            <person name="Gautier V."/>
            <person name="Ament-Velasquez S.L."/>
            <person name="Kruys A."/>
            <person name="Hutchinson M.I."/>
            <person name="Powell A.J."/>
            <person name="Barry K."/>
            <person name="Miller A.N."/>
            <person name="Grigoriev I.V."/>
            <person name="Debuchy R."/>
            <person name="Gladieux P."/>
            <person name="Hiltunen Thoren M."/>
            <person name="Johannesson H."/>
        </authorList>
    </citation>
    <scope>NUCLEOTIDE SEQUENCE</scope>
    <source>
        <strain evidence="2">CBS 232.78</strain>
    </source>
</reference>
<evidence type="ECO:0000313" key="3">
    <source>
        <dbReference type="Proteomes" id="UP001285441"/>
    </source>
</evidence>
<evidence type="ECO:0000313" key="2">
    <source>
        <dbReference type="EMBL" id="KAK3395072.1"/>
    </source>
</evidence>
<feature type="coiled-coil region" evidence="1">
    <location>
        <begin position="468"/>
        <end position="523"/>
    </location>
</feature>
<dbReference type="AlphaFoldDB" id="A0AAE0P8A9"/>
<accession>A0AAE0P8A9</accession>
<keyword evidence="3" id="KW-1185">Reference proteome</keyword>
<gene>
    <name evidence="2" type="ORF">B0H63DRAFT_63955</name>
</gene>